<accession>A0A0E9MZT9</accession>
<dbReference type="SMART" id="SM00100">
    <property type="entry name" value="cNMP"/>
    <property type="match status" value="1"/>
</dbReference>
<dbReference type="InterPro" id="IPR018490">
    <property type="entry name" value="cNMP-bd_dom_sf"/>
</dbReference>
<comment type="caution">
    <text evidence="2">The sequence shown here is derived from an EMBL/GenBank/DDBJ whole genome shotgun (WGS) entry which is preliminary data.</text>
</comment>
<dbReference type="OrthoDB" id="9152304at2"/>
<dbReference type="Proteomes" id="UP000033121">
    <property type="component" value="Unassembled WGS sequence"/>
</dbReference>
<dbReference type="STRING" id="1220578.FPE01S_02_01580"/>
<evidence type="ECO:0000313" key="2">
    <source>
        <dbReference type="EMBL" id="GAO43053.1"/>
    </source>
</evidence>
<dbReference type="AlphaFoldDB" id="A0A0E9MZT9"/>
<dbReference type="PROSITE" id="PS50042">
    <property type="entry name" value="CNMP_BINDING_3"/>
    <property type="match status" value="1"/>
</dbReference>
<sequence>MYEVFFRKFNEKIALTREEEELIKQYLTPKKLRRKQYLLQEGDVCKYICIVEKGAMKAYVLNESGDERIVGFALEGWTIGDLSSFIKQEPATLNIDALEDCELVLISKAAHDELIRLVPKYETYIRILMTDAYMALQKRTAIMISMSLEEQYKALLEMYPAVVQRVPQHMIASFMGLTPETLSRVRGRITSRK</sequence>
<dbReference type="SUPFAM" id="SSF51206">
    <property type="entry name" value="cAMP-binding domain-like"/>
    <property type="match status" value="1"/>
</dbReference>
<dbReference type="InterPro" id="IPR000595">
    <property type="entry name" value="cNMP-bd_dom"/>
</dbReference>
<dbReference type="Gene3D" id="2.60.120.10">
    <property type="entry name" value="Jelly Rolls"/>
    <property type="match status" value="1"/>
</dbReference>
<proteinExistence type="predicted"/>
<evidence type="ECO:0000313" key="3">
    <source>
        <dbReference type="Proteomes" id="UP000033121"/>
    </source>
</evidence>
<organism evidence="2 3">
    <name type="scientific">Flavihumibacter petaseus NBRC 106054</name>
    <dbReference type="NCBI Taxonomy" id="1220578"/>
    <lineage>
        <taxon>Bacteria</taxon>
        <taxon>Pseudomonadati</taxon>
        <taxon>Bacteroidota</taxon>
        <taxon>Chitinophagia</taxon>
        <taxon>Chitinophagales</taxon>
        <taxon>Chitinophagaceae</taxon>
        <taxon>Flavihumibacter</taxon>
    </lineage>
</organism>
<gene>
    <name evidence="2" type="ORF">FPE01S_02_01580</name>
</gene>
<dbReference type="EMBL" id="BBWV01000002">
    <property type="protein sequence ID" value="GAO43053.1"/>
    <property type="molecule type" value="Genomic_DNA"/>
</dbReference>
<reference evidence="2 3" key="1">
    <citation type="submission" date="2015-04" db="EMBL/GenBank/DDBJ databases">
        <title>Whole genome shotgun sequence of Flavihumibacter petaseus NBRC 106054.</title>
        <authorList>
            <person name="Miyazawa S."/>
            <person name="Hosoyama A."/>
            <person name="Hashimoto M."/>
            <person name="Noguchi M."/>
            <person name="Tsuchikane K."/>
            <person name="Ohji S."/>
            <person name="Yamazoe A."/>
            <person name="Ichikawa N."/>
            <person name="Kimura A."/>
            <person name="Fujita N."/>
        </authorList>
    </citation>
    <scope>NUCLEOTIDE SEQUENCE [LARGE SCALE GENOMIC DNA]</scope>
    <source>
        <strain evidence="2 3">NBRC 106054</strain>
    </source>
</reference>
<dbReference type="CDD" id="cd00038">
    <property type="entry name" value="CAP_ED"/>
    <property type="match status" value="1"/>
</dbReference>
<dbReference type="RefSeq" id="WP_046368995.1">
    <property type="nucleotide sequence ID" value="NZ_BBWV01000002.1"/>
</dbReference>
<keyword evidence="3" id="KW-1185">Reference proteome</keyword>
<protein>
    <recommendedName>
        <fullName evidence="1">Cyclic nucleotide-binding domain-containing protein</fullName>
    </recommendedName>
</protein>
<name>A0A0E9MZT9_9BACT</name>
<feature type="domain" description="Cyclic nucleotide-binding" evidence="1">
    <location>
        <begin position="15"/>
        <end position="115"/>
    </location>
</feature>
<evidence type="ECO:0000259" key="1">
    <source>
        <dbReference type="PROSITE" id="PS50042"/>
    </source>
</evidence>
<dbReference type="InterPro" id="IPR014710">
    <property type="entry name" value="RmlC-like_jellyroll"/>
</dbReference>
<dbReference type="Pfam" id="PF00027">
    <property type="entry name" value="cNMP_binding"/>
    <property type="match status" value="1"/>
</dbReference>